<feature type="domain" description="Fibronectin type-III" evidence="7">
    <location>
        <begin position="463"/>
        <end position="557"/>
    </location>
</feature>
<evidence type="ECO:0000259" key="7">
    <source>
        <dbReference type="PROSITE" id="PS50853"/>
    </source>
</evidence>
<comment type="caution">
    <text evidence="3">Lacks conserved residue(s) required for the propagation of feature annotation.</text>
</comment>
<feature type="domain" description="Fibronectin type-III" evidence="7">
    <location>
        <begin position="1062"/>
        <end position="1158"/>
    </location>
</feature>
<protein>
    <recommendedName>
        <fullName evidence="10">Tenascin-X</fullName>
    </recommendedName>
</protein>
<dbReference type="FunFam" id="2.10.25.10:FF:000001">
    <property type="entry name" value="Tenascin C"/>
    <property type="match status" value="5"/>
</dbReference>
<evidence type="ECO:0000313" key="8">
    <source>
        <dbReference type="EMBL" id="KAJ7303394.1"/>
    </source>
</evidence>
<dbReference type="Proteomes" id="UP001142489">
    <property type="component" value="Unassembled WGS sequence"/>
</dbReference>
<keyword evidence="5" id="KW-0732">Signal</keyword>
<name>A0A9Q0X6K2_9SAUR</name>
<dbReference type="InterPro" id="IPR003961">
    <property type="entry name" value="FN3_dom"/>
</dbReference>
<dbReference type="PROSITE" id="PS50853">
    <property type="entry name" value="FN3"/>
    <property type="match status" value="9"/>
</dbReference>
<dbReference type="PANTHER" id="PTHR46708">
    <property type="entry name" value="TENASCIN"/>
    <property type="match status" value="1"/>
</dbReference>
<feature type="domain" description="Fibronectin type-III" evidence="7">
    <location>
        <begin position="1274"/>
        <end position="1366"/>
    </location>
</feature>
<keyword evidence="1" id="KW-0677">Repeat</keyword>
<evidence type="ECO:0000256" key="4">
    <source>
        <dbReference type="SAM" id="MobiDB-lite"/>
    </source>
</evidence>
<dbReference type="InterPro" id="IPR036116">
    <property type="entry name" value="FN3_sf"/>
</dbReference>
<dbReference type="PANTHER" id="PTHR46708:SF3">
    <property type="entry name" value="TENASCIN-X"/>
    <property type="match status" value="1"/>
</dbReference>
<feature type="domain" description="Fibronectin type-III" evidence="7">
    <location>
        <begin position="766"/>
        <end position="858"/>
    </location>
</feature>
<keyword evidence="2" id="KW-0325">Glycoprotein</keyword>
<evidence type="ECO:0008006" key="10">
    <source>
        <dbReference type="Google" id="ProtNLM"/>
    </source>
</evidence>
<dbReference type="SMART" id="SM00060">
    <property type="entry name" value="FN3"/>
    <property type="match status" value="10"/>
</dbReference>
<dbReference type="InterPro" id="IPR013783">
    <property type="entry name" value="Ig-like_fold"/>
</dbReference>
<dbReference type="EMBL" id="JAPFRF010000024">
    <property type="protein sequence ID" value="KAJ7303394.1"/>
    <property type="molecule type" value="Genomic_DNA"/>
</dbReference>
<feature type="disulfide bond" evidence="3">
    <location>
        <begin position="338"/>
        <end position="347"/>
    </location>
</feature>
<sequence length="1377" mass="148344">MGQPPSPISVLLLFLFWLDPSWEARVPQPVTLHHPATIPSNATVFSHVYTIKVAGDVAEGEGISSSPQEALGPPGSSRGGGLFEHTLEGTDQEHVVFTHRINLPPQTCGCPPGTEDTRDLLRRLQALENEVRALRNTCQAGGGCCPATTGTQASTGQTDIRTLCSHHGSFDLSRCQCDCEAGWGGPTCAEPACPGGCGGSQRGKCVNGRCQCHPGYSGLHCEEPPSCPDDCNDQGRCVDGRCQCFEGYAGPSCSDPTCPKDCQGHGKCVSGRCVCDPGYSGDDCGSRACPGNCNRHGKCQDGRCVCEPGFTGPACGTKACPNHCHQRGRCLKGGVCECHKGYTGPDCGQRACPEDCSGHGECQNGVCLCHDGYSGDDCATEIPSIGIRVSNRDETSFHHLCFFPSNPQKERQEGESIRLPGTETVFEQRGLKPGEEYSVTIRTEKGQRYGPPVTQTVRTLVAPPYGLQSSRVTEDSMTLQWEHPSVHPDGYVLSYVPVGAPRPVQAAKRVELPASPETVTLRDLESNTRYRLTLIARRNGENSRATNSIVVSTTAPAVPTPAKTQPIPATTLSPEVPLRDLSVTDVSPNSLRVTWLSPPEAYRSFALQYRDPKSSAPPGEIRVPGTERSVDVVGLRPRTEYELMLHGEKPSGRYDAPLTTKASTAAEIQKPTLGGISVLEITDRSARLSWDVATGTFDSFLIQYKDADGKPKSVPVSGDSREATLSDLVQSRKYKFNVYGLVGRKRFGPASTEAVTAKPDRKLTAPPSLGELSATDTTSDSVRLSWTVPSGSFDSFVIQYKDAEGRPQVLPLEGDAREVTVPSLAPSRRYRFNLYGVASRKRLGPATADVTTAAAQETAPQPVLGDLSVQEATSNSIRLAWTVPEGHFDSFLLQYQDPEGKEQTQPVNRDSREATVSSLMPSQAYRFHLYGISGNQRLGPVSVDAVTAPVPSVAPGEAESVTTPAQPKLGELSASNISSHSLQLSWTLLAGNVDSFLIQYKDASGKLQKQPVQGGGAREATVSNLVPSRRYRFNLYGVSGLQQIGPITTEAVTAPLMEKATPPVRLGKLTASNAMPNSLDLSWTVEEGSFDSFIIQYRDVHGKPQALPVDGNLRSVHLHDLAPSHRYKFNLYGILGRKRLGLIFTEGETAPLPTTPPPQPTLGELSVSDVTTPLPTTPPPQPTLGELSVSNVTSYSARLSWTVPAGDFDSFLIQYKDAEGKPLSLTMEGELREVTVPSLVPSRRYKFNLYGVSGRKRVGPVSTDMVTASLPEEPPSLGELLVSNVTSDSVHLSWTVRTGSFETFLIQYKDAQGKPHSIPVEGVFRELAVPNLVPSRRYKFNLYGLTGRNKRLGPVSTDTITDSEAMGGSWLAQHIVL</sequence>
<feature type="region of interest" description="Disordered" evidence="4">
    <location>
        <begin position="60"/>
        <end position="81"/>
    </location>
</feature>
<dbReference type="Gene3D" id="2.60.40.10">
    <property type="entry name" value="Immunoglobulins"/>
    <property type="match status" value="10"/>
</dbReference>
<feature type="domain" description="Fibronectin type-III" evidence="7">
    <location>
        <begin position="968"/>
        <end position="1059"/>
    </location>
</feature>
<dbReference type="GO" id="GO:0030155">
    <property type="term" value="P:regulation of cell adhesion"/>
    <property type="evidence" value="ECO:0007669"/>
    <property type="project" value="TreeGrafter"/>
</dbReference>
<dbReference type="InterPro" id="IPR050991">
    <property type="entry name" value="ECM_Regulatory_Proteins"/>
</dbReference>
<evidence type="ECO:0000259" key="6">
    <source>
        <dbReference type="PROSITE" id="PS50026"/>
    </source>
</evidence>
<feature type="domain" description="Fibronectin type-III" evidence="7">
    <location>
        <begin position="672"/>
        <end position="762"/>
    </location>
</feature>
<feature type="domain" description="EGF-like" evidence="6">
    <location>
        <begin position="316"/>
        <end position="348"/>
    </location>
</feature>
<organism evidence="8 9">
    <name type="scientific">Phrynocephalus forsythii</name>
    <dbReference type="NCBI Taxonomy" id="171643"/>
    <lineage>
        <taxon>Eukaryota</taxon>
        <taxon>Metazoa</taxon>
        <taxon>Chordata</taxon>
        <taxon>Craniata</taxon>
        <taxon>Vertebrata</taxon>
        <taxon>Euteleostomi</taxon>
        <taxon>Lepidosauria</taxon>
        <taxon>Squamata</taxon>
        <taxon>Bifurcata</taxon>
        <taxon>Unidentata</taxon>
        <taxon>Episquamata</taxon>
        <taxon>Toxicofera</taxon>
        <taxon>Iguania</taxon>
        <taxon>Acrodonta</taxon>
        <taxon>Agamidae</taxon>
        <taxon>Agaminae</taxon>
        <taxon>Phrynocephalus</taxon>
    </lineage>
</organism>
<dbReference type="PROSITE" id="PS50026">
    <property type="entry name" value="EGF_3"/>
    <property type="match status" value="1"/>
</dbReference>
<dbReference type="Pfam" id="PF23106">
    <property type="entry name" value="EGF_Teneurin"/>
    <property type="match status" value="1"/>
</dbReference>
<dbReference type="SUPFAM" id="SSF49265">
    <property type="entry name" value="Fibronectin type III"/>
    <property type="match status" value="8"/>
</dbReference>
<keyword evidence="9" id="KW-1185">Reference proteome</keyword>
<dbReference type="CDD" id="cd00054">
    <property type="entry name" value="EGF_CA"/>
    <property type="match status" value="3"/>
</dbReference>
<feature type="disulfide bond" evidence="3">
    <location>
        <begin position="320"/>
        <end position="330"/>
    </location>
</feature>
<feature type="domain" description="Fibronectin type-III" evidence="7">
    <location>
        <begin position="863"/>
        <end position="953"/>
    </location>
</feature>
<feature type="domain" description="Fibronectin type-III" evidence="7">
    <location>
        <begin position="577"/>
        <end position="667"/>
    </location>
</feature>
<comment type="caution">
    <text evidence="8">The sequence shown here is derived from an EMBL/GenBank/DDBJ whole genome shotgun (WGS) entry which is preliminary data.</text>
</comment>
<keyword evidence="3" id="KW-0245">EGF-like domain</keyword>
<dbReference type="GO" id="GO:0005615">
    <property type="term" value="C:extracellular space"/>
    <property type="evidence" value="ECO:0007669"/>
    <property type="project" value="TreeGrafter"/>
</dbReference>
<dbReference type="SMART" id="SM00181">
    <property type="entry name" value="EGF"/>
    <property type="match status" value="6"/>
</dbReference>
<evidence type="ECO:0000256" key="5">
    <source>
        <dbReference type="SAM" id="SignalP"/>
    </source>
</evidence>
<dbReference type="InterPro" id="IPR000742">
    <property type="entry name" value="EGF"/>
</dbReference>
<keyword evidence="3" id="KW-1015">Disulfide bond</keyword>
<evidence type="ECO:0000313" key="9">
    <source>
        <dbReference type="Proteomes" id="UP001142489"/>
    </source>
</evidence>
<dbReference type="OrthoDB" id="6130531at2759"/>
<evidence type="ECO:0000256" key="1">
    <source>
        <dbReference type="ARBA" id="ARBA00022737"/>
    </source>
</evidence>
<dbReference type="PROSITE" id="PS01186">
    <property type="entry name" value="EGF_2"/>
    <property type="match status" value="3"/>
</dbReference>
<dbReference type="Gene3D" id="2.10.25.10">
    <property type="entry name" value="Laminin"/>
    <property type="match status" value="6"/>
</dbReference>
<reference evidence="8" key="1">
    <citation type="journal article" date="2023" name="DNA Res.">
        <title>Chromosome-level genome assembly of Phrynocephalus forsythii using third-generation DNA sequencing and Hi-C analysis.</title>
        <authorList>
            <person name="Qi Y."/>
            <person name="Zhao W."/>
            <person name="Zhao Y."/>
            <person name="Niu C."/>
            <person name="Cao S."/>
            <person name="Zhang Y."/>
        </authorList>
    </citation>
    <scope>NUCLEOTIDE SEQUENCE</scope>
    <source>
        <tissue evidence="8">Muscle</tissue>
    </source>
</reference>
<dbReference type="GO" id="GO:0031175">
    <property type="term" value="P:neuron projection development"/>
    <property type="evidence" value="ECO:0007669"/>
    <property type="project" value="TreeGrafter"/>
</dbReference>
<evidence type="ECO:0000256" key="3">
    <source>
        <dbReference type="PROSITE-ProRule" id="PRU00076"/>
    </source>
</evidence>
<gene>
    <name evidence="8" type="ORF">JRQ81_012368</name>
</gene>
<dbReference type="Pfam" id="PF00041">
    <property type="entry name" value="fn3"/>
    <property type="match status" value="9"/>
</dbReference>
<dbReference type="CDD" id="cd00063">
    <property type="entry name" value="FN3"/>
    <property type="match status" value="9"/>
</dbReference>
<feature type="signal peptide" evidence="5">
    <location>
        <begin position="1"/>
        <end position="23"/>
    </location>
</feature>
<dbReference type="Pfam" id="PF25024">
    <property type="entry name" value="EGF_TEN"/>
    <property type="match status" value="1"/>
</dbReference>
<accession>A0A9Q0X6K2</accession>
<feature type="domain" description="Fibronectin type-III" evidence="7">
    <location>
        <begin position="1178"/>
        <end position="1273"/>
    </location>
</feature>
<evidence type="ECO:0000256" key="2">
    <source>
        <dbReference type="ARBA" id="ARBA00023180"/>
    </source>
</evidence>
<dbReference type="PROSITE" id="PS00022">
    <property type="entry name" value="EGF_1"/>
    <property type="match status" value="3"/>
</dbReference>
<proteinExistence type="predicted"/>
<feature type="chain" id="PRO_5040239439" description="Tenascin-X" evidence="5">
    <location>
        <begin position="24"/>
        <end position="1377"/>
    </location>
</feature>
<feature type="region of interest" description="Disordered" evidence="4">
    <location>
        <begin position="750"/>
        <end position="776"/>
    </location>
</feature>
<dbReference type="FunFam" id="2.60.40.10:FF:000024">
    <property type="entry name" value="Tenascin-X"/>
    <property type="match status" value="1"/>
</dbReference>